<dbReference type="PROSITE" id="PS51715">
    <property type="entry name" value="G_GB1_RHD3"/>
    <property type="match status" value="1"/>
</dbReference>
<dbReference type="GeneTree" id="ENSGT00940000154265"/>
<evidence type="ECO:0000313" key="6">
    <source>
        <dbReference type="Proteomes" id="UP000694425"/>
    </source>
</evidence>
<organism evidence="5 6">
    <name type="scientific">Neovison vison</name>
    <name type="common">American mink</name>
    <name type="synonym">Mustela vison</name>
    <dbReference type="NCBI Taxonomy" id="452646"/>
    <lineage>
        <taxon>Eukaryota</taxon>
        <taxon>Metazoa</taxon>
        <taxon>Chordata</taxon>
        <taxon>Craniata</taxon>
        <taxon>Vertebrata</taxon>
        <taxon>Euteleostomi</taxon>
        <taxon>Mammalia</taxon>
        <taxon>Eutheria</taxon>
        <taxon>Laurasiatheria</taxon>
        <taxon>Carnivora</taxon>
        <taxon>Caniformia</taxon>
        <taxon>Musteloidea</taxon>
        <taxon>Mustelidae</taxon>
        <taxon>Mustelinae</taxon>
        <taxon>Neogale</taxon>
    </lineage>
</organism>
<keyword evidence="1" id="KW-0547">Nucleotide-binding</keyword>
<evidence type="ECO:0000256" key="2">
    <source>
        <dbReference type="ARBA" id="ARBA00023134"/>
    </source>
</evidence>
<dbReference type="Gene3D" id="3.40.50.300">
    <property type="entry name" value="P-loop containing nucleotide triphosphate hydrolases"/>
    <property type="match status" value="1"/>
</dbReference>
<sequence length="154" mass="17329">MTSGPTMTEPICLVENHGEQLNVNRKALQILDKISQPVMVVGIVGQYRTGKSYLLNRLLGQNHGFLLGSTVRSKTKGIWMWCVPHPSKVNHTLVLLDTEGLGNIEKVDPKNDSWIFALTVLLSSTLIYNSMGTINHQALEQLQYPFRDQNTKFH</sequence>
<dbReference type="InterPro" id="IPR030386">
    <property type="entry name" value="G_GB1_RHD3_dom"/>
</dbReference>
<feature type="domain" description="GB1/RHD3-type G" evidence="4">
    <location>
        <begin position="35"/>
        <end position="154"/>
    </location>
</feature>
<evidence type="ECO:0000256" key="1">
    <source>
        <dbReference type="ARBA" id="ARBA00022741"/>
    </source>
</evidence>
<dbReference type="SUPFAM" id="SSF52540">
    <property type="entry name" value="P-loop containing nucleoside triphosphate hydrolases"/>
    <property type="match status" value="1"/>
</dbReference>
<evidence type="ECO:0000256" key="3">
    <source>
        <dbReference type="PROSITE-ProRule" id="PRU01052"/>
    </source>
</evidence>
<protein>
    <recommendedName>
        <fullName evidence="4">GB1/RHD3-type G domain-containing protein</fullName>
    </recommendedName>
</protein>
<accession>A0A8C7CDE9</accession>
<name>A0A8C7CDE9_NEOVI</name>
<dbReference type="InterPro" id="IPR015894">
    <property type="entry name" value="Guanylate-bd_N"/>
</dbReference>
<keyword evidence="2" id="KW-0342">GTP-binding</keyword>
<dbReference type="Ensembl" id="ENSNVIT00000035343.1">
    <property type="protein sequence ID" value="ENSNVIP00000030499.1"/>
    <property type="gene ID" value="ENSNVIG00000023499.1"/>
</dbReference>
<dbReference type="Proteomes" id="UP000694425">
    <property type="component" value="Unplaced"/>
</dbReference>
<keyword evidence="6" id="KW-1185">Reference proteome</keyword>
<reference evidence="5" key="1">
    <citation type="submission" date="2025-08" db="UniProtKB">
        <authorList>
            <consortium name="Ensembl"/>
        </authorList>
    </citation>
    <scope>IDENTIFICATION</scope>
</reference>
<dbReference type="GO" id="GO:0003924">
    <property type="term" value="F:GTPase activity"/>
    <property type="evidence" value="ECO:0007669"/>
    <property type="project" value="InterPro"/>
</dbReference>
<dbReference type="PANTHER" id="PTHR10751">
    <property type="entry name" value="GUANYLATE BINDING PROTEIN"/>
    <property type="match status" value="1"/>
</dbReference>
<reference evidence="5" key="2">
    <citation type="submission" date="2025-09" db="UniProtKB">
        <authorList>
            <consortium name="Ensembl"/>
        </authorList>
    </citation>
    <scope>IDENTIFICATION</scope>
</reference>
<evidence type="ECO:0000313" key="5">
    <source>
        <dbReference type="Ensembl" id="ENSNVIP00000030499.1"/>
    </source>
</evidence>
<dbReference type="CDD" id="cd01851">
    <property type="entry name" value="GBP"/>
    <property type="match status" value="1"/>
</dbReference>
<evidence type="ECO:0000259" key="4">
    <source>
        <dbReference type="PROSITE" id="PS51715"/>
    </source>
</evidence>
<dbReference type="GO" id="GO:0005525">
    <property type="term" value="F:GTP binding"/>
    <property type="evidence" value="ECO:0007669"/>
    <property type="project" value="UniProtKB-KW"/>
</dbReference>
<dbReference type="InterPro" id="IPR027417">
    <property type="entry name" value="P-loop_NTPase"/>
</dbReference>
<comment type="similarity">
    <text evidence="3">Belongs to the TRAFAC class dynamin-like GTPase superfamily. GB1/RHD3 GTPase family.</text>
</comment>
<dbReference type="AlphaFoldDB" id="A0A8C7CDE9"/>
<proteinExistence type="inferred from homology"/>
<dbReference type="Pfam" id="PF02263">
    <property type="entry name" value="GBP"/>
    <property type="match status" value="1"/>
</dbReference>